<protein>
    <recommendedName>
        <fullName evidence="5">PEP-CTERM sorting domain-containing protein</fullName>
    </recommendedName>
</protein>
<evidence type="ECO:0000313" key="4">
    <source>
        <dbReference type="Proteomes" id="UP000516305"/>
    </source>
</evidence>
<feature type="signal peptide" evidence="2">
    <location>
        <begin position="1"/>
        <end position="21"/>
    </location>
</feature>
<evidence type="ECO:0000256" key="2">
    <source>
        <dbReference type="SAM" id="SignalP"/>
    </source>
</evidence>
<keyword evidence="1" id="KW-0812">Transmembrane</keyword>
<organism evidence="3 4">
    <name type="scientific">Croceimicrobium hydrocarbonivorans</name>
    <dbReference type="NCBI Taxonomy" id="2761580"/>
    <lineage>
        <taxon>Bacteria</taxon>
        <taxon>Pseudomonadati</taxon>
        <taxon>Bacteroidota</taxon>
        <taxon>Flavobacteriia</taxon>
        <taxon>Flavobacteriales</taxon>
        <taxon>Owenweeksiaceae</taxon>
        <taxon>Croceimicrobium</taxon>
    </lineage>
</organism>
<reference evidence="3 4" key="1">
    <citation type="submission" date="2020-08" db="EMBL/GenBank/DDBJ databases">
        <title>Croceimicrobium hydrocarbonivorans gen. nov., sp. nov., a novel marine bacterium isolated from a bacterial consortium that degrades polyethylene terephthalate.</title>
        <authorList>
            <person name="Liu R."/>
        </authorList>
    </citation>
    <scope>NUCLEOTIDE SEQUENCE [LARGE SCALE GENOMIC DNA]</scope>
    <source>
        <strain evidence="3 4">A20-9</strain>
    </source>
</reference>
<feature type="chain" id="PRO_5028866108" description="PEP-CTERM sorting domain-containing protein" evidence="2">
    <location>
        <begin position="22"/>
        <end position="59"/>
    </location>
</feature>
<accession>A0A7H0VE90</accession>
<evidence type="ECO:0000256" key="1">
    <source>
        <dbReference type="SAM" id="Phobius"/>
    </source>
</evidence>
<proteinExistence type="predicted"/>
<dbReference type="EMBL" id="CP060139">
    <property type="protein sequence ID" value="QNR24038.1"/>
    <property type="molecule type" value="Genomic_DNA"/>
</dbReference>
<evidence type="ECO:0000313" key="3">
    <source>
        <dbReference type="EMBL" id="QNR24038.1"/>
    </source>
</evidence>
<keyword evidence="2" id="KW-0732">Signal</keyword>
<keyword evidence="1" id="KW-1133">Transmembrane helix</keyword>
<evidence type="ECO:0008006" key="5">
    <source>
        <dbReference type="Google" id="ProtNLM"/>
    </source>
</evidence>
<dbReference type="AlphaFoldDB" id="A0A7H0VE90"/>
<dbReference type="Proteomes" id="UP000516305">
    <property type="component" value="Chromosome"/>
</dbReference>
<dbReference type="KEGG" id="chyd:H4K34_16950"/>
<sequence>MKTMKVLGLGLFLMLGLQMSAQPAPPSSDNTAPIPGLAILAAAGAALGIKKVHDSKKDA</sequence>
<keyword evidence="1" id="KW-0472">Membrane</keyword>
<keyword evidence="4" id="KW-1185">Reference proteome</keyword>
<gene>
    <name evidence="3" type="ORF">H4K34_16950</name>
</gene>
<feature type="transmembrane region" description="Helical" evidence="1">
    <location>
        <begin position="31"/>
        <end position="49"/>
    </location>
</feature>
<dbReference type="RefSeq" id="WP_210758571.1">
    <property type="nucleotide sequence ID" value="NZ_CP060139.1"/>
</dbReference>
<name>A0A7H0VE90_9FLAO</name>